<dbReference type="InterPro" id="IPR050319">
    <property type="entry name" value="ABC_transp_ATP-bind"/>
</dbReference>
<dbReference type="InterPro" id="IPR017871">
    <property type="entry name" value="ABC_transporter-like_CS"/>
</dbReference>
<dbReference type="PANTHER" id="PTHR43776:SF7">
    <property type="entry name" value="D,D-DIPEPTIDE TRANSPORT ATP-BINDING PROTEIN DDPF-RELATED"/>
    <property type="match status" value="1"/>
</dbReference>
<dbReference type="FunFam" id="3.40.50.300:FF:000016">
    <property type="entry name" value="Oligopeptide ABC transporter ATP-binding component"/>
    <property type="match status" value="1"/>
</dbReference>
<protein>
    <submittedName>
        <fullName evidence="6">Peptide/nickel transport system ATP-binding protein/oligopeptide transport system ATP-binding protein</fullName>
    </submittedName>
</protein>
<evidence type="ECO:0000256" key="2">
    <source>
        <dbReference type="ARBA" id="ARBA00022448"/>
    </source>
</evidence>
<evidence type="ECO:0000313" key="6">
    <source>
        <dbReference type="EMBL" id="SNS74466.1"/>
    </source>
</evidence>
<dbReference type="InterPro" id="IPR027417">
    <property type="entry name" value="P-loop_NTPase"/>
</dbReference>
<dbReference type="InterPro" id="IPR003439">
    <property type="entry name" value="ABC_transporter-like_ATP-bd"/>
</dbReference>
<keyword evidence="4 6" id="KW-0067">ATP-binding</keyword>
<dbReference type="GO" id="GO:0015833">
    <property type="term" value="P:peptide transport"/>
    <property type="evidence" value="ECO:0007669"/>
    <property type="project" value="InterPro"/>
</dbReference>
<dbReference type="GO" id="GO:0005524">
    <property type="term" value="F:ATP binding"/>
    <property type="evidence" value="ECO:0007669"/>
    <property type="project" value="UniProtKB-KW"/>
</dbReference>
<dbReference type="GO" id="GO:0055085">
    <property type="term" value="P:transmembrane transport"/>
    <property type="evidence" value="ECO:0007669"/>
    <property type="project" value="UniProtKB-ARBA"/>
</dbReference>
<dbReference type="Proteomes" id="UP000198282">
    <property type="component" value="Unassembled WGS sequence"/>
</dbReference>
<evidence type="ECO:0000256" key="3">
    <source>
        <dbReference type="ARBA" id="ARBA00022741"/>
    </source>
</evidence>
<gene>
    <name evidence="6" type="ORF">SAMN05216276_101524</name>
</gene>
<dbReference type="NCBIfam" id="TIGR01727">
    <property type="entry name" value="oligo_HPY"/>
    <property type="match status" value="1"/>
</dbReference>
<proteinExistence type="inferred from homology"/>
<dbReference type="SUPFAM" id="SSF52540">
    <property type="entry name" value="P-loop containing nucleoside triphosphate hydrolases"/>
    <property type="match status" value="1"/>
</dbReference>
<dbReference type="PANTHER" id="PTHR43776">
    <property type="entry name" value="TRANSPORT ATP-BINDING PROTEIN"/>
    <property type="match status" value="1"/>
</dbReference>
<dbReference type="PROSITE" id="PS50893">
    <property type="entry name" value="ABC_TRANSPORTER_2"/>
    <property type="match status" value="1"/>
</dbReference>
<dbReference type="PROSITE" id="PS00211">
    <property type="entry name" value="ABC_TRANSPORTER_1"/>
    <property type="match status" value="1"/>
</dbReference>
<name>A0A239GZ23_9ACTN</name>
<evidence type="ECO:0000256" key="1">
    <source>
        <dbReference type="ARBA" id="ARBA00005417"/>
    </source>
</evidence>
<keyword evidence="2" id="KW-0813">Transport</keyword>
<dbReference type="EMBL" id="FZOD01000015">
    <property type="protein sequence ID" value="SNS74466.1"/>
    <property type="molecule type" value="Genomic_DNA"/>
</dbReference>
<evidence type="ECO:0000259" key="5">
    <source>
        <dbReference type="PROSITE" id="PS50893"/>
    </source>
</evidence>
<dbReference type="Pfam" id="PF00005">
    <property type="entry name" value="ABC_tran"/>
    <property type="match status" value="1"/>
</dbReference>
<dbReference type="OrthoDB" id="8481147at2"/>
<dbReference type="InterPro" id="IPR013563">
    <property type="entry name" value="Oligopep_ABC_C"/>
</dbReference>
<dbReference type="GO" id="GO:0016887">
    <property type="term" value="F:ATP hydrolysis activity"/>
    <property type="evidence" value="ECO:0007669"/>
    <property type="project" value="InterPro"/>
</dbReference>
<dbReference type="RefSeq" id="WP_089208324.1">
    <property type="nucleotide sequence ID" value="NZ_FZOD01000015.1"/>
</dbReference>
<reference evidence="6 7" key="1">
    <citation type="submission" date="2017-06" db="EMBL/GenBank/DDBJ databases">
        <authorList>
            <person name="Kim H.J."/>
            <person name="Triplett B.A."/>
        </authorList>
    </citation>
    <scope>NUCLEOTIDE SEQUENCE [LARGE SCALE GENOMIC DNA]</scope>
    <source>
        <strain evidence="6 7">CGMCC 4.2132</strain>
    </source>
</reference>
<evidence type="ECO:0000313" key="7">
    <source>
        <dbReference type="Proteomes" id="UP000198282"/>
    </source>
</evidence>
<evidence type="ECO:0000256" key="4">
    <source>
        <dbReference type="ARBA" id="ARBA00022840"/>
    </source>
</evidence>
<dbReference type="SMART" id="SM00382">
    <property type="entry name" value="AAA"/>
    <property type="match status" value="1"/>
</dbReference>
<sequence length="332" mass="35413">MTALLDVRGLVVTFPAPDAGLRRRRVHALSGVDLSVGRGRTHGLVGESGSGKSTLARCVLGLQRPDEGSVVFDGTEIVGLRGRALREVRRRIQPVFQDPLGSLDPRWTVGRSVRESLDAFGVGSALDRDRRVRELLDLVGLSPDHADRHPAALSGGQRQRVGIAAALASEPELIVADEPVSALDVSVQAQILNLVAKLQRELGVAVLFVSHDLGVVEHVSHEVSVMYLGGIVETAARAELFADPVHPYTRALLAAIPVPEPDARLVHVPLSGDIPSPINPPTGCRFHPRCPLRVDSCSRERPVLQPVTAAHHVACPVALGARPQSDPAPAQN</sequence>
<dbReference type="CDD" id="cd03257">
    <property type="entry name" value="ABC_NikE_OppD_transporters"/>
    <property type="match status" value="1"/>
</dbReference>
<dbReference type="Gene3D" id="3.40.50.300">
    <property type="entry name" value="P-loop containing nucleotide triphosphate hydrolases"/>
    <property type="match status" value="1"/>
</dbReference>
<feature type="domain" description="ABC transporter" evidence="5">
    <location>
        <begin position="5"/>
        <end position="253"/>
    </location>
</feature>
<accession>A0A239GZ23</accession>
<comment type="similarity">
    <text evidence="1">Belongs to the ABC transporter superfamily.</text>
</comment>
<dbReference type="AlphaFoldDB" id="A0A239GZ23"/>
<organism evidence="6 7">
    <name type="scientific">Streptosporangium subroseum</name>
    <dbReference type="NCBI Taxonomy" id="106412"/>
    <lineage>
        <taxon>Bacteria</taxon>
        <taxon>Bacillati</taxon>
        <taxon>Actinomycetota</taxon>
        <taxon>Actinomycetes</taxon>
        <taxon>Streptosporangiales</taxon>
        <taxon>Streptosporangiaceae</taxon>
        <taxon>Streptosporangium</taxon>
    </lineage>
</organism>
<keyword evidence="3" id="KW-0547">Nucleotide-binding</keyword>
<keyword evidence="7" id="KW-1185">Reference proteome</keyword>
<dbReference type="InterPro" id="IPR003593">
    <property type="entry name" value="AAA+_ATPase"/>
</dbReference>
<dbReference type="Pfam" id="PF08352">
    <property type="entry name" value="oligo_HPY"/>
    <property type="match status" value="1"/>
</dbReference>